<dbReference type="GO" id="GO:0048188">
    <property type="term" value="C:Set1C/COMPASS complex"/>
    <property type="evidence" value="ECO:0007669"/>
    <property type="project" value="TreeGrafter"/>
</dbReference>
<comment type="subcellular location">
    <subcellularLocation>
        <location evidence="1">Nucleus</location>
    </subcellularLocation>
</comment>
<evidence type="ECO:0000256" key="10">
    <source>
        <dbReference type="SAM" id="Phobius"/>
    </source>
</evidence>
<dbReference type="EMBL" id="JAYMYS010000001">
    <property type="protein sequence ID" value="KAK7412991.1"/>
    <property type="molecule type" value="Genomic_DNA"/>
</dbReference>
<feature type="transmembrane region" description="Helical" evidence="10">
    <location>
        <begin position="1378"/>
        <end position="1409"/>
    </location>
</feature>
<organism evidence="13 14">
    <name type="scientific">Psophocarpus tetragonolobus</name>
    <name type="common">Winged bean</name>
    <name type="synonym">Dolichos tetragonolobus</name>
    <dbReference type="NCBI Taxonomy" id="3891"/>
    <lineage>
        <taxon>Eukaryota</taxon>
        <taxon>Viridiplantae</taxon>
        <taxon>Streptophyta</taxon>
        <taxon>Embryophyta</taxon>
        <taxon>Tracheophyta</taxon>
        <taxon>Spermatophyta</taxon>
        <taxon>Magnoliopsida</taxon>
        <taxon>eudicotyledons</taxon>
        <taxon>Gunneridae</taxon>
        <taxon>Pentapetalae</taxon>
        <taxon>rosids</taxon>
        <taxon>fabids</taxon>
        <taxon>Fabales</taxon>
        <taxon>Fabaceae</taxon>
        <taxon>Papilionoideae</taxon>
        <taxon>50 kb inversion clade</taxon>
        <taxon>NPAAA clade</taxon>
        <taxon>indigoferoid/millettioid clade</taxon>
        <taxon>Phaseoleae</taxon>
        <taxon>Psophocarpus</taxon>
    </lineage>
</organism>
<keyword evidence="10" id="KW-0812">Transmembrane</keyword>
<dbReference type="InterPro" id="IPR046341">
    <property type="entry name" value="SET_dom_sf"/>
</dbReference>
<keyword evidence="4" id="KW-0808">Transferase</keyword>
<feature type="region of interest" description="Disordered" evidence="9">
    <location>
        <begin position="452"/>
        <end position="472"/>
    </location>
</feature>
<keyword evidence="3" id="KW-0489">Methyltransferase</keyword>
<dbReference type="InterPro" id="IPR035445">
    <property type="entry name" value="GYF-like_dom_sf"/>
</dbReference>
<comment type="catalytic activity">
    <reaction evidence="8">
        <text>L-lysyl(4)-[histone H3] + 3 S-adenosyl-L-methionine = N(6),N(6),N(6)-trimethyl-L-lysyl(4)-[histone H3] + 3 S-adenosyl-L-homocysteine + 3 H(+)</text>
        <dbReference type="Rhea" id="RHEA:60260"/>
        <dbReference type="Rhea" id="RHEA-COMP:15537"/>
        <dbReference type="Rhea" id="RHEA-COMP:15547"/>
        <dbReference type="ChEBI" id="CHEBI:15378"/>
        <dbReference type="ChEBI" id="CHEBI:29969"/>
        <dbReference type="ChEBI" id="CHEBI:57856"/>
        <dbReference type="ChEBI" id="CHEBI:59789"/>
        <dbReference type="ChEBI" id="CHEBI:61961"/>
        <dbReference type="EC" id="2.1.1.354"/>
    </reaction>
</comment>
<proteinExistence type="predicted"/>
<dbReference type="InterPro" id="IPR001214">
    <property type="entry name" value="SET_dom"/>
</dbReference>
<dbReference type="InterPro" id="IPR003169">
    <property type="entry name" value="GYF"/>
</dbReference>
<gene>
    <name evidence="13" type="ORF">VNO78_04796</name>
</gene>
<dbReference type="PANTHER" id="PTHR45814">
    <property type="entry name" value="HISTONE-LYSINE N-METHYLTRANSFERASE SETD1"/>
    <property type="match status" value="1"/>
</dbReference>
<keyword evidence="5" id="KW-0949">S-adenosyl-L-methionine</keyword>
<evidence type="ECO:0000256" key="4">
    <source>
        <dbReference type="ARBA" id="ARBA00022679"/>
    </source>
</evidence>
<evidence type="ECO:0000259" key="12">
    <source>
        <dbReference type="PROSITE" id="PS50829"/>
    </source>
</evidence>
<keyword evidence="7" id="KW-0539">Nucleus</keyword>
<name>A0AAN9TFA0_PSOTE</name>
<feature type="compositionally biased region" description="Basic and acidic residues" evidence="9">
    <location>
        <begin position="452"/>
        <end position="462"/>
    </location>
</feature>
<feature type="domain" description="GYF" evidence="12">
    <location>
        <begin position="295"/>
        <end position="352"/>
    </location>
</feature>
<dbReference type="PANTHER" id="PTHR45814:SF2">
    <property type="entry name" value="HISTONE-LYSINE N-METHYLTRANSFERASE SETD1"/>
    <property type="match status" value="1"/>
</dbReference>
<dbReference type="PROSITE" id="PS50829">
    <property type="entry name" value="GYF"/>
    <property type="match status" value="1"/>
</dbReference>
<dbReference type="SUPFAM" id="SSF82199">
    <property type="entry name" value="SET domain"/>
    <property type="match status" value="1"/>
</dbReference>
<evidence type="ECO:0000256" key="1">
    <source>
        <dbReference type="ARBA" id="ARBA00004123"/>
    </source>
</evidence>
<evidence type="ECO:0000256" key="3">
    <source>
        <dbReference type="ARBA" id="ARBA00022603"/>
    </source>
</evidence>
<evidence type="ECO:0000256" key="7">
    <source>
        <dbReference type="ARBA" id="ARBA00023242"/>
    </source>
</evidence>
<evidence type="ECO:0000256" key="6">
    <source>
        <dbReference type="ARBA" id="ARBA00022853"/>
    </source>
</evidence>
<evidence type="ECO:0000256" key="9">
    <source>
        <dbReference type="SAM" id="MobiDB-lite"/>
    </source>
</evidence>
<keyword evidence="6" id="KW-0156">Chromatin regulator</keyword>
<dbReference type="GO" id="GO:0032259">
    <property type="term" value="P:methylation"/>
    <property type="evidence" value="ECO:0007669"/>
    <property type="project" value="UniProtKB-KW"/>
</dbReference>
<protein>
    <recommendedName>
        <fullName evidence="2">[histone H3]-lysine(4) N-trimethyltransferase</fullName>
        <ecNumber evidence="2">2.1.1.354</ecNumber>
    </recommendedName>
</protein>
<reference evidence="13 14" key="1">
    <citation type="submission" date="2024-01" db="EMBL/GenBank/DDBJ databases">
        <title>The genomes of 5 underutilized Papilionoideae crops provide insights into root nodulation and disease resistanc.</title>
        <authorList>
            <person name="Jiang F."/>
        </authorList>
    </citation>
    <scope>NUCLEOTIDE SEQUENCE [LARGE SCALE GENOMIC DNA]</scope>
    <source>
        <strain evidence="13">DUOXIRENSHENG_FW03</strain>
        <tissue evidence="13">Leaves</tissue>
    </source>
</reference>
<dbReference type="SUPFAM" id="SSF55277">
    <property type="entry name" value="GYF domain"/>
    <property type="match status" value="1"/>
</dbReference>
<evidence type="ECO:0000313" key="14">
    <source>
        <dbReference type="Proteomes" id="UP001386955"/>
    </source>
</evidence>
<feature type="transmembrane region" description="Helical" evidence="10">
    <location>
        <begin position="1339"/>
        <end position="1358"/>
    </location>
</feature>
<evidence type="ECO:0000313" key="13">
    <source>
        <dbReference type="EMBL" id="KAK7412991.1"/>
    </source>
</evidence>
<dbReference type="Pfam" id="PF00856">
    <property type="entry name" value="SET"/>
    <property type="match status" value="1"/>
</dbReference>
<evidence type="ECO:0000256" key="5">
    <source>
        <dbReference type="ARBA" id="ARBA00022691"/>
    </source>
</evidence>
<dbReference type="Gene3D" id="3.30.1490.40">
    <property type="match status" value="2"/>
</dbReference>
<sequence>MVFSAAFLHEDGSLFSRKRARVSDLGHDDIDLHADAAISSDISSFSHQNTRRKRCDLRFSLPALAIASYRDTCSGARNVKYFWEREMGIEVSHAWCRSTAADVPSSSNTDDKVDLDSGMETSCPSNVNSGYVPVCSTSGNISQMDQSFCGYVQQPAFVSRWMYVNENGQMCGPYIKEQLYEGLTTGFLPSELPVYPVINGTIMNPVPLNYFKQFPDHVSTGFAYLSMGISGTGVPTMAVYEQDRSFQLAVPLSVNRDSESVSQLHANCCIKESNHLNSNLEPFNSLLSCKMLGEECCWLYEDEKGMKHGPHSINELISWHCHGYSIVAFKENVLCFDGHRNAIASALFLAAAMVIPRLVLWIGHGKGGKISHSDKKYDNFVLMSAVNALKGYISGTICRSGSTSNEVGDMSNLMSEISENISSQLHMGIMKAARRVLLDGIIGDMIADFVTEKKQQRHKPESADSTPENKMSKFPVEISKGSSIPSDPSSSHTLDDQTCHESSTLLAASIKSVGSIENFWWSYAVVRKVLLDYCMELMWNAVFFDTITEYICSWRKARLWSHPKPQLSAEGCKDHSEKIESEAVSTDYCISYLLEFFCLNYTYNHITIILQLVLRLDSSESYADGHNEFGVLVTERNHPQLFSSRSSLKGGNLLEGQKVSGPSDNYRDLTCILESVENELHFSSKVYLADYVRSFVEKEVNKLIPLPEENNLNEVAVGDTRFAQMLADKTSVKEILNDKSGDCIQDGNLFGESTSRNRMSDVFSKAFKELCGYVDDVDEEEIDDLPPGLEEKSQTVFLHCNSKCRPSRLVECNPKITEYVAIALCRQKLHDDVLEQWKSLFIDSWLHQIFISSRTIKKYFKSNGHEKRKMIKASKGHLNGATSASGLGRVKEGAKSSSEVPLLFGKNTYCRKKLLQKELLSSKSVAEKDCRLPGKQPAAKLRKLVSADVDEAAEVKIAFVEHGKTKTIKGKKDTSSKGRSTVSINSSSHNDQLSLKNTASQKVLKFSGDVRDVVKSKVKKLSLSTDNIVGMKKVVKSDGTIKEKTTDRCSREIQNGVNATNKVSKSKRKCEMDGTTNSQPTKVLKVSKGGAYLGAGRQVTVARRKSAKPKPLNLCPRSDGCARTSIDGWEWHKWSRSASPAYKARVRGLPCFRNKSIDSENNLSQLSNGKGLSARTNRVKLRNLLAAAEGADILKVPQLKARKKRLRFQRSKIHDWGLVALESIEAEDFVIEYIGELIRPRISDIRELQYEKMGIGSSYLFRLDDGYVVDATKRGGIARFINHSCEPNCYTKVVLFKDYAPAIFVGCCILKTPTLVLYFTLHKLDELQEYLFVITPLEFLLLEALMQLVAFYLLFILLPSFNSCGCRISTSRKYRFSLLGWIMPTGMFLFPSLLKSFLVSFFLICSLALS</sequence>
<keyword evidence="10" id="KW-0472">Membrane</keyword>
<dbReference type="Gene3D" id="2.170.270.10">
    <property type="entry name" value="SET domain"/>
    <property type="match status" value="1"/>
</dbReference>
<dbReference type="GO" id="GO:0140999">
    <property type="term" value="F:histone H3K4 trimethyltransferase activity"/>
    <property type="evidence" value="ECO:0007669"/>
    <property type="project" value="UniProtKB-EC"/>
</dbReference>
<evidence type="ECO:0000256" key="8">
    <source>
        <dbReference type="ARBA" id="ARBA00047571"/>
    </source>
</evidence>
<feature type="compositionally biased region" description="Polar residues" evidence="9">
    <location>
        <begin position="979"/>
        <end position="995"/>
    </location>
</feature>
<keyword evidence="10" id="KW-1133">Transmembrane helix</keyword>
<keyword evidence="14" id="KW-1185">Reference proteome</keyword>
<dbReference type="PROSITE" id="PS50280">
    <property type="entry name" value="SET"/>
    <property type="match status" value="1"/>
</dbReference>
<dbReference type="SMART" id="SM00317">
    <property type="entry name" value="SET"/>
    <property type="match status" value="1"/>
</dbReference>
<feature type="region of interest" description="Disordered" evidence="9">
    <location>
        <begin position="969"/>
        <end position="995"/>
    </location>
</feature>
<dbReference type="Proteomes" id="UP001386955">
    <property type="component" value="Unassembled WGS sequence"/>
</dbReference>
<evidence type="ECO:0000256" key="2">
    <source>
        <dbReference type="ARBA" id="ARBA00012182"/>
    </source>
</evidence>
<comment type="caution">
    <text evidence="13">The sequence shown here is derived from an EMBL/GenBank/DDBJ whole genome shotgun (WGS) entry which is preliminary data.</text>
</comment>
<dbReference type="InterPro" id="IPR044570">
    <property type="entry name" value="Set1-like"/>
</dbReference>
<dbReference type="EC" id="2.1.1.354" evidence="2"/>
<evidence type="ECO:0000259" key="11">
    <source>
        <dbReference type="PROSITE" id="PS50280"/>
    </source>
</evidence>
<feature type="domain" description="SET" evidence="11">
    <location>
        <begin position="1204"/>
        <end position="1335"/>
    </location>
</feature>
<accession>A0AAN9TFA0</accession>